<evidence type="ECO:0000313" key="3">
    <source>
        <dbReference type="EMBL" id="KAG9455707.1"/>
    </source>
</evidence>
<accession>A0AAV7F3M8</accession>
<comment type="caution">
    <text evidence="3">The sequence shown here is derived from an EMBL/GenBank/DDBJ whole genome shotgun (WGS) entry which is preliminary data.</text>
</comment>
<keyword evidence="2" id="KW-1133">Transmembrane helix</keyword>
<reference evidence="3 4" key="1">
    <citation type="submission" date="2021-07" db="EMBL/GenBank/DDBJ databases">
        <title>The Aristolochia fimbriata genome: insights into angiosperm evolution, floral development and chemical biosynthesis.</title>
        <authorList>
            <person name="Jiao Y."/>
        </authorList>
    </citation>
    <scope>NUCLEOTIDE SEQUENCE [LARGE SCALE GENOMIC DNA]</scope>
    <source>
        <strain evidence="3">IBCAS-2021</strain>
        <tissue evidence="3">Leaf</tissue>
    </source>
</reference>
<feature type="region of interest" description="Disordered" evidence="1">
    <location>
        <begin position="1"/>
        <end position="50"/>
    </location>
</feature>
<protein>
    <submittedName>
        <fullName evidence="3">Uncharacterized protein</fullName>
    </submittedName>
</protein>
<keyword evidence="4" id="KW-1185">Reference proteome</keyword>
<dbReference type="PANTHER" id="PTHR34364">
    <property type="entry name" value="WAS/WASL-INTERACTING FAMILY PROTEIN"/>
    <property type="match status" value="1"/>
</dbReference>
<dbReference type="EMBL" id="JAINDJ010000002">
    <property type="protein sequence ID" value="KAG9455707.1"/>
    <property type="molecule type" value="Genomic_DNA"/>
</dbReference>
<keyword evidence="2" id="KW-0472">Membrane</keyword>
<proteinExistence type="predicted"/>
<dbReference type="Proteomes" id="UP000825729">
    <property type="component" value="Unassembled WGS sequence"/>
</dbReference>
<dbReference type="PANTHER" id="PTHR34364:SF1">
    <property type="entry name" value="WAS_WASL-INTERACTING FAMILY PROTEIN"/>
    <property type="match status" value="1"/>
</dbReference>
<feature type="region of interest" description="Disordered" evidence="1">
    <location>
        <begin position="81"/>
        <end position="125"/>
    </location>
</feature>
<name>A0AAV7F3M8_ARIFI</name>
<gene>
    <name evidence="3" type="ORF">H6P81_000215</name>
</gene>
<evidence type="ECO:0000256" key="1">
    <source>
        <dbReference type="SAM" id="MobiDB-lite"/>
    </source>
</evidence>
<dbReference type="AlphaFoldDB" id="A0AAV7F3M8"/>
<evidence type="ECO:0000313" key="4">
    <source>
        <dbReference type="Proteomes" id="UP000825729"/>
    </source>
</evidence>
<evidence type="ECO:0000256" key="2">
    <source>
        <dbReference type="SAM" id="Phobius"/>
    </source>
</evidence>
<keyword evidence="2" id="KW-0812">Transmembrane</keyword>
<sequence length="173" mass="19601">MKGNEVGEGPKLYDQKPRKGQPKPKNYTIAPTPPPTPTKMASAETPVPPPKESFARRYKFVWPVLLAVNLALGGYLFLRTRKKDEDEDISEKTIPTPAERSPPVTEEPLPTPNVSQPVKVRDPIPENEQRQLFNWILEEKRKVKPSNAEGKKRIDEEKAILKQFIRSNSIPAL</sequence>
<feature type="transmembrane region" description="Helical" evidence="2">
    <location>
        <begin position="60"/>
        <end position="78"/>
    </location>
</feature>
<organism evidence="3 4">
    <name type="scientific">Aristolochia fimbriata</name>
    <name type="common">White veined hardy Dutchman's pipe vine</name>
    <dbReference type="NCBI Taxonomy" id="158543"/>
    <lineage>
        <taxon>Eukaryota</taxon>
        <taxon>Viridiplantae</taxon>
        <taxon>Streptophyta</taxon>
        <taxon>Embryophyta</taxon>
        <taxon>Tracheophyta</taxon>
        <taxon>Spermatophyta</taxon>
        <taxon>Magnoliopsida</taxon>
        <taxon>Magnoliidae</taxon>
        <taxon>Piperales</taxon>
        <taxon>Aristolochiaceae</taxon>
        <taxon>Aristolochia</taxon>
    </lineage>
</organism>